<name>A0A4R3XRI5_9PROT</name>
<keyword evidence="7" id="KW-1185">Reference proteome</keyword>
<dbReference type="Pfam" id="PF00072">
    <property type="entry name" value="Response_reg"/>
    <property type="match status" value="1"/>
</dbReference>
<proteinExistence type="predicted"/>
<accession>A0A4R3XRI5</accession>
<keyword evidence="2" id="KW-0238">DNA-binding</keyword>
<dbReference type="GO" id="GO:0003677">
    <property type="term" value="F:DNA binding"/>
    <property type="evidence" value="ECO:0007669"/>
    <property type="project" value="UniProtKB-KW"/>
</dbReference>
<dbReference type="PROSITE" id="PS50043">
    <property type="entry name" value="HTH_LUXR_2"/>
    <property type="match status" value="1"/>
</dbReference>
<dbReference type="InterPro" id="IPR039420">
    <property type="entry name" value="WalR-like"/>
</dbReference>
<dbReference type="OrthoDB" id="9780593at2"/>
<dbReference type="GO" id="GO:0000160">
    <property type="term" value="P:phosphorelay signal transduction system"/>
    <property type="evidence" value="ECO:0007669"/>
    <property type="project" value="InterPro"/>
</dbReference>
<evidence type="ECO:0000256" key="2">
    <source>
        <dbReference type="ARBA" id="ARBA00023125"/>
    </source>
</evidence>
<dbReference type="InterPro" id="IPR000792">
    <property type="entry name" value="Tscrpt_reg_LuxR_C"/>
</dbReference>
<sequence>MTIEVILVDDHPMFRKGLMHLLVDSPAVKVIGEFPDITTTREWIAQGGKADVALLDRTLREEDGLDLVPLLKQHNIKIIMLTIADADYEIRDAIEAGVDGYLLKTSEPEQILQVITGVHQGSSMFPSHVMQKMAKGELLHGIFDKLSQRELEIVTYVARGLSNRAIGDSLGLSENTVRNHLRSILEKLNLANRVQVATLALEHGIVKRKGTSNQEV</sequence>
<organism evidence="6 7">
    <name type="scientific">Sulfurirhabdus autotrophica</name>
    <dbReference type="NCBI Taxonomy" id="1706046"/>
    <lineage>
        <taxon>Bacteria</taxon>
        <taxon>Pseudomonadati</taxon>
        <taxon>Pseudomonadota</taxon>
        <taxon>Betaproteobacteria</taxon>
        <taxon>Nitrosomonadales</taxon>
        <taxon>Sulfuricellaceae</taxon>
        <taxon>Sulfurirhabdus</taxon>
    </lineage>
</organism>
<dbReference type="EMBL" id="SMCO01000023">
    <property type="protein sequence ID" value="TCV82215.1"/>
    <property type="molecule type" value="Genomic_DNA"/>
</dbReference>
<evidence type="ECO:0000256" key="1">
    <source>
        <dbReference type="ARBA" id="ARBA00022553"/>
    </source>
</evidence>
<evidence type="ECO:0000259" key="5">
    <source>
        <dbReference type="PROSITE" id="PS50110"/>
    </source>
</evidence>
<evidence type="ECO:0000259" key="4">
    <source>
        <dbReference type="PROSITE" id="PS50043"/>
    </source>
</evidence>
<dbReference type="PROSITE" id="PS00622">
    <property type="entry name" value="HTH_LUXR_1"/>
    <property type="match status" value="1"/>
</dbReference>
<dbReference type="InterPro" id="IPR016032">
    <property type="entry name" value="Sig_transdc_resp-reg_C-effctor"/>
</dbReference>
<dbReference type="SMART" id="SM00448">
    <property type="entry name" value="REC"/>
    <property type="match status" value="1"/>
</dbReference>
<comment type="caution">
    <text evidence="6">The sequence shown here is derived from an EMBL/GenBank/DDBJ whole genome shotgun (WGS) entry which is preliminary data.</text>
</comment>
<keyword evidence="1 3" id="KW-0597">Phosphoprotein</keyword>
<dbReference type="PANTHER" id="PTHR43214">
    <property type="entry name" value="TWO-COMPONENT RESPONSE REGULATOR"/>
    <property type="match status" value="1"/>
</dbReference>
<dbReference type="PRINTS" id="PR00038">
    <property type="entry name" value="HTHLUXR"/>
</dbReference>
<gene>
    <name evidence="6" type="ORF">EDC63_12317</name>
</gene>
<protein>
    <submittedName>
        <fullName evidence="6">LuxR family two component transcriptional regulator</fullName>
    </submittedName>
</protein>
<dbReference type="PROSITE" id="PS50110">
    <property type="entry name" value="RESPONSE_REGULATORY"/>
    <property type="match status" value="1"/>
</dbReference>
<evidence type="ECO:0000313" key="7">
    <source>
        <dbReference type="Proteomes" id="UP000295367"/>
    </source>
</evidence>
<dbReference type="AlphaFoldDB" id="A0A4R3XRI5"/>
<dbReference type="InterPro" id="IPR001789">
    <property type="entry name" value="Sig_transdc_resp-reg_receiver"/>
</dbReference>
<dbReference type="SUPFAM" id="SSF46894">
    <property type="entry name" value="C-terminal effector domain of the bipartite response regulators"/>
    <property type="match status" value="1"/>
</dbReference>
<dbReference type="CDD" id="cd17535">
    <property type="entry name" value="REC_NarL-like"/>
    <property type="match status" value="1"/>
</dbReference>
<dbReference type="CDD" id="cd06170">
    <property type="entry name" value="LuxR_C_like"/>
    <property type="match status" value="1"/>
</dbReference>
<dbReference type="SUPFAM" id="SSF52172">
    <property type="entry name" value="CheY-like"/>
    <property type="match status" value="1"/>
</dbReference>
<dbReference type="Pfam" id="PF00196">
    <property type="entry name" value="GerE"/>
    <property type="match status" value="1"/>
</dbReference>
<dbReference type="Proteomes" id="UP000295367">
    <property type="component" value="Unassembled WGS sequence"/>
</dbReference>
<dbReference type="InterPro" id="IPR058245">
    <property type="entry name" value="NreC/VraR/RcsB-like_REC"/>
</dbReference>
<dbReference type="PANTHER" id="PTHR43214:SF43">
    <property type="entry name" value="TWO-COMPONENT RESPONSE REGULATOR"/>
    <property type="match status" value="1"/>
</dbReference>
<feature type="domain" description="Response regulatory" evidence="5">
    <location>
        <begin position="4"/>
        <end position="119"/>
    </location>
</feature>
<evidence type="ECO:0000313" key="6">
    <source>
        <dbReference type="EMBL" id="TCV82215.1"/>
    </source>
</evidence>
<dbReference type="RefSeq" id="WP_124946831.1">
    <property type="nucleotide sequence ID" value="NZ_BHVT01000040.1"/>
</dbReference>
<dbReference type="InterPro" id="IPR011006">
    <property type="entry name" value="CheY-like_superfamily"/>
</dbReference>
<dbReference type="Gene3D" id="3.40.50.2300">
    <property type="match status" value="1"/>
</dbReference>
<dbReference type="GO" id="GO:0006355">
    <property type="term" value="P:regulation of DNA-templated transcription"/>
    <property type="evidence" value="ECO:0007669"/>
    <property type="project" value="InterPro"/>
</dbReference>
<feature type="modified residue" description="4-aspartylphosphate" evidence="3">
    <location>
        <position position="56"/>
    </location>
</feature>
<dbReference type="SMART" id="SM00421">
    <property type="entry name" value="HTH_LUXR"/>
    <property type="match status" value="1"/>
</dbReference>
<reference evidence="6 7" key="1">
    <citation type="submission" date="2019-03" db="EMBL/GenBank/DDBJ databases">
        <title>Genomic Encyclopedia of Type Strains, Phase IV (KMG-IV): sequencing the most valuable type-strain genomes for metagenomic binning, comparative biology and taxonomic classification.</title>
        <authorList>
            <person name="Goeker M."/>
        </authorList>
    </citation>
    <scope>NUCLEOTIDE SEQUENCE [LARGE SCALE GENOMIC DNA]</scope>
    <source>
        <strain evidence="6 7">DSM 100309</strain>
    </source>
</reference>
<evidence type="ECO:0000256" key="3">
    <source>
        <dbReference type="PROSITE-ProRule" id="PRU00169"/>
    </source>
</evidence>
<feature type="domain" description="HTH luxR-type" evidence="4">
    <location>
        <begin position="139"/>
        <end position="204"/>
    </location>
</feature>